<dbReference type="Proteomes" id="UP000001916">
    <property type="component" value="Chromosome"/>
</dbReference>
<keyword evidence="3" id="KW-0677">Repeat</keyword>
<keyword evidence="5" id="KW-0411">Iron-sulfur</keyword>
<evidence type="ECO:0000256" key="1">
    <source>
        <dbReference type="ARBA" id="ARBA00022485"/>
    </source>
</evidence>
<dbReference type="eggNOG" id="COG1149">
    <property type="taxonomic scope" value="Bacteria"/>
</dbReference>
<dbReference type="SUPFAM" id="SSF54862">
    <property type="entry name" value="4Fe-4S ferredoxins"/>
    <property type="match status" value="1"/>
</dbReference>
<evidence type="ECO:0000313" key="8">
    <source>
        <dbReference type="Proteomes" id="UP000001916"/>
    </source>
</evidence>
<evidence type="ECO:0000256" key="5">
    <source>
        <dbReference type="ARBA" id="ARBA00023014"/>
    </source>
</evidence>
<feature type="domain" description="4Fe-4S ferredoxin-type" evidence="6">
    <location>
        <begin position="24"/>
        <end position="52"/>
    </location>
</feature>
<feature type="domain" description="4Fe-4S ferredoxin-type" evidence="6">
    <location>
        <begin position="53"/>
        <end position="82"/>
    </location>
</feature>
<keyword evidence="1" id="KW-0004">4Fe-4S</keyword>
<proteinExistence type="predicted"/>
<dbReference type="AlphaFoldDB" id="D7BCL3"/>
<reference evidence="7 8" key="1">
    <citation type="journal article" date="2010" name="Stand. Genomic Sci.">
        <title>Complete genome sequence of Meiothermus silvanus type strain (VI-R2).</title>
        <authorList>
            <person name="Sikorski J."/>
            <person name="Tindall B.J."/>
            <person name="Lowry S."/>
            <person name="Lucas S."/>
            <person name="Nolan M."/>
            <person name="Copeland A."/>
            <person name="Glavina Del Rio T."/>
            <person name="Tice H."/>
            <person name="Cheng J.F."/>
            <person name="Han C."/>
            <person name="Pitluck S."/>
            <person name="Liolios K."/>
            <person name="Ivanova N."/>
            <person name="Mavromatis K."/>
            <person name="Mikhailova N."/>
            <person name="Pati A."/>
            <person name="Goodwin L."/>
            <person name="Chen A."/>
            <person name="Palaniappan K."/>
            <person name="Land M."/>
            <person name="Hauser L."/>
            <person name="Chang Y.J."/>
            <person name="Jeffries C.D."/>
            <person name="Rohde M."/>
            <person name="Goker M."/>
            <person name="Woyke T."/>
            <person name="Bristow J."/>
            <person name="Eisen J.A."/>
            <person name="Markowitz V."/>
            <person name="Hugenholtz P."/>
            <person name="Kyrpides N.C."/>
            <person name="Klenk H.P."/>
            <person name="Lapidus A."/>
        </authorList>
    </citation>
    <scope>NUCLEOTIDE SEQUENCE [LARGE SCALE GENOMIC DNA]</scope>
    <source>
        <strain evidence="8">ATCC 700542 / DSM 9946 / VI-R2</strain>
    </source>
</reference>
<protein>
    <submittedName>
        <fullName evidence="7">4Fe-4S ferredoxin iron-sulfur binding domain protein</fullName>
    </submittedName>
</protein>
<evidence type="ECO:0000256" key="2">
    <source>
        <dbReference type="ARBA" id="ARBA00022723"/>
    </source>
</evidence>
<dbReference type="KEGG" id="msv:Mesil_0990"/>
<dbReference type="OrthoDB" id="9672at2"/>
<organism evidence="7 8">
    <name type="scientific">Allomeiothermus silvanus (strain ATCC 700542 / DSM 9946 / NBRC 106475 / NCIMB 13440 / VI-R2)</name>
    <name type="common">Thermus silvanus</name>
    <dbReference type="NCBI Taxonomy" id="526227"/>
    <lineage>
        <taxon>Bacteria</taxon>
        <taxon>Thermotogati</taxon>
        <taxon>Deinococcota</taxon>
        <taxon>Deinococci</taxon>
        <taxon>Thermales</taxon>
        <taxon>Thermaceae</taxon>
        <taxon>Allomeiothermus</taxon>
    </lineage>
</organism>
<dbReference type="GO" id="GO:0051539">
    <property type="term" value="F:4 iron, 4 sulfur cluster binding"/>
    <property type="evidence" value="ECO:0007669"/>
    <property type="project" value="UniProtKB-KW"/>
</dbReference>
<keyword evidence="2" id="KW-0479">Metal-binding</keyword>
<dbReference type="EMBL" id="CP002042">
    <property type="protein sequence ID" value="ADH62898.1"/>
    <property type="molecule type" value="Genomic_DNA"/>
</dbReference>
<dbReference type="Pfam" id="PF12838">
    <property type="entry name" value="Fer4_7"/>
    <property type="match status" value="1"/>
</dbReference>
<dbReference type="PROSITE" id="PS00198">
    <property type="entry name" value="4FE4S_FER_1"/>
    <property type="match status" value="2"/>
</dbReference>
<dbReference type="eggNOG" id="COG1148">
    <property type="taxonomic scope" value="Bacteria"/>
</dbReference>
<sequence>MGLFDNLVNAFLKLTDPTPKFTASRCLLEKNSVGGCDRCQQVCPHGAIRLENFTVEIDEALCTGCGLCTQVCPGVALEFPLGPVQESLYRGRGQIRCSKVAGSGEEVLCLGRLTPGVLAEAASRKGPLTLAHGDCVHCKIGGPDVLRRLQEAIEEGKKYYPGLEVNLTMEPLRGAAVGRREMFGALLGSAKRSAAELVPNIPFIQIEEEPTGLPAELRLRELAAKRAPAGAPLRWPKIAVAEGCTLCPVCTNVCPTGAVERIREGVEGLSEEYVLKLNVSACTGCGACVNSCPPQVITLEEAGPAEIFGEPLELYRGRPPWYDL</sequence>
<keyword evidence="8" id="KW-1185">Reference proteome</keyword>
<gene>
    <name evidence="7" type="ordered locus">Mesil_0990</name>
</gene>
<dbReference type="InterPro" id="IPR017896">
    <property type="entry name" value="4Fe4S_Fe-S-bd"/>
</dbReference>
<dbReference type="PANTHER" id="PTHR43724">
    <property type="entry name" value="PYRUVATE SYNTHASE SUBUNIT PORD"/>
    <property type="match status" value="1"/>
</dbReference>
<dbReference type="PROSITE" id="PS51379">
    <property type="entry name" value="4FE4S_FER_2"/>
    <property type="match status" value="4"/>
</dbReference>
<dbReference type="RefSeq" id="WP_013157480.1">
    <property type="nucleotide sequence ID" value="NC_014212.1"/>
</dbReference>
<dbReference type="Pfam" id="PF13237">
    <property type="entry name" value="Fer4_10"/>
    <property type="match status" value="1"/>
</dbReference>
<dbReference type="STRING" id="526227.Mesil_0990"/>
<evidence type="ECO:0000259" key="6">
    <source>
        <dbReference type="PROSITE" id="PS51379"/>
    </source>
</evidence>
<dbReference type="InterPro" id="IPR017900">
    <property type="entry name" value="4Fe4S_Fe_S_CS"/>
</dbReference>
<keyword evidence="4" id="KW-0408">Iron</keyword>
<feature type="domain" description="4Fe-4S ferredoxin-type" evidence="6">
    <location>
        <begin position="273"/>
        <end position="302"/>
    </location>
</feature>
<evidence type="ECO:0000313" key="7">
    <source>
        <dbReference type="EMBL" id="ADH62898.1"/>
    </source>
</evidence>
<accession>D7BCL3</accession>
<dbReference type="PANTHER" id="PTHR43724:SF1">
    <property type="entry name" value="PYRUVATE SYNTHASE SUBUNIT PORD"/>
    <property type="match status" value="1"/>
</dbReference>
<name>D7BCL3_ALLS1</name>
<dbReference type="HOGENOM" id="CLU_048087_2_0_0"/>
<evidence type="ECO:0000256" key="4">
    <source>
        <dbReference type="ARBA" id="ARBA00023004"/>
    </source>
</evidence>
<evidence type="ECO:0000256" key="3">
    <source>
        <dbReference type="ARBA" id="ARBA00022737"/>
    </source>
</evidence>
<dbReference type="GO" id="GO:0046872">
    <property type="term" value="F:metal ion binding"/>
    <property type="evidence" value="ECO:0007669"/>
    <property type="project" value="UniProtKB-KW"/>
</dbReference>
<dbReference type="Gene3D" id="3.30.70.20">
    <property type="match status" value="2"/>
</dbReference>
<feature type="domain" description="4Fe-4S ferredoxin-type" evidence="6">
    <location>
        <begin position="236"/>
        <end position="264"/>
    </location>
</feature>